<dbReference type="KEGG" id="bany:112048273"/>
<dbReference type="PROSITE" id="PS50835">
    <property type="entry name" value="IG_LIKE"/>
    <property type="match status" value="2"/>
</dbReference>
<evidence type="ECO:0000256" key="1">
    <source>
        <dbReference type="ARBA" id="ARBA00022729"/>
    </source>
</evidence>
<dbReference type="PANTHER" id="PTHR12231">
    <property type="entry name" value="CTX-RELATED TYPE I TRANSMEMBRANE PROTEIN"/>
    <property type="match status" value="1"/>
</dbReference>
<reference evidence="8 9" key="1">
    <citation type="submission" date="2025-05" db="UniProtKB">
        <authorList>
            <consortium name="RefSeq"/>
        </authorList>
    </citation>
    <scope>IDENTIFICATION</scope>
</reference>
<evidence type="ECO:0000256" key="2">
    <source>
        <dbReference type="ARBA" id="ARBA00022737"/>
    </source>
</evidence>
<evidence type="ECO:0000313" key="9">
    <source>
        <dbReference type="RefSeq" id="XP_023941520.2"/>
    </source>
</evidence>
<dbReference type="InterPro" id="IPR013783">
    <property type="entry name" value="Ig-like_fold"/>
</dbReference>
<evidence type="ECO:0000259" key="6">
    <source>
        <dbReference type="PROSITE" id="PS50835"/>
    </source>
</evidence>
<name>A0A6J1N3R0_BICAN</name>
<keyword evidence="7" id="KW-1185">Reference proteome</keyword>
<feature type="domain" description="Ig-like" evidence="6">
    <location>
        <begin position="64"/>
        <end position="152"/>
    </location>
</feature>
<feature type="signal peptide" evidence="5">
    <location>
        <begin position="1"/>
        <end position="21"/>
    </location>
</feature>
<proteinExistence type="predicted"/>
<dbReference type="SMART" id="SM00409">
    <property type="entry name" value="IG"/>
    <property type="match status" value="2"/>
</dbReference>
<dbReference type="Gene3D" id="2.60.40.10">
    <property type="entry name" value="Immunoglobulins"/>
    <property type="match status" value="2"/>
</dbReference>
<feature type="domain" description="Ig-like" evidence="6">
    <location>
        <begin position="170"/>
        <end position="244"/>
    </location>
</feature>
<feature type="chain" id="PRO_5044639034" evidence="5">
    <location>
        <begin position="22"/>
        <end position="264"/>
    </location>
</feature>
<keyword evidence="3" id="KW-1015">Disulfide bond</keyword>
<evidence type="ECO:0000256" key="3">
    <source>
        <dbReference type="ARBA" id="ARBA00023157"/>
    </source>
</evidence>
<evidence type="ECO:0000313" key="8">
    <source>
        <dbReference type="RefSeq" id="XP_023941519.2"/>
    </source>
</evidence>
<evidence type="ECO:0000256" key="5">
    <source>
        <dbReference type="SAM" id="SignalP"/>
    </source>
</evidence>
<dbReference type="RefSeq" id="XP_023941519.2">
    <property type="nucleotide sequence ID" value="XM_024085751.2"/>
</dbReference>
<dbReference type="InterPro" id="IPR036179">
    <property type="entry name" value="Ig-like_dom_sf"/>
</dbReference>
<dbReference type="GeneID" id="112048273"/>
<dbReference type="InterPro" id="IPR003598">
    <property type="entry name" value="Ig_sub2"/>
</dbReference>
<dbReference type="PANTHER" id="PTHR12231:SF253">
    <property type="entry name" value="DPR-INTERACTING PROTEIN ETA, ISOFORM B-RELATED"/>
    <property type="match status" value="1"/>
</dbReference>
<keyword evidence="1 5" id="KW-0732">Signal</keyword>
<organism evidence="7 8">
    <name type="scientific">Bicyclus anynana</name>
    <name type="common">Squinting bush brown butterfly</name>
    <dbReference type="NCBI Taxonomy" id="110368"/>
    <lineage>
        <taxon>Eukaryota</taxon>
        <taxon>Metazoa</taxon>
        <taxon>Ecdysozoa</taxon>
        <taxon>Arthropoda</taxon>
        <taxon>Hexapoda</taxon>
        <taxon>Insecta</taxon>
        <taxon>Pterygota</taxon>
        <taxon>Neoptera</taxon>
        <taxon>Endopterygota</taxon>
        <taxon>Lepidoptera</taxon>
        <taxon>Glossata</taxon>
        <taxon>Ditrysia</taxon>
        <taxon>Papilionoidea</taxon>
        <taxon>Nymphalidae</taxon>
        <taxon>Satyrinae</taxon>
        <taxon>Satyrini</taxon>
        <taxon>Mycalesina</taxon>
        <taxon>Bicyclus</taxon>
    </lineage>
</organism>
<protein>
    <submittedName>
        <fullName evidence="8 9">Neural/ectodermal development factor IMP-L2</fullName>
    </submittedName>
</protein>
<dbReference type="InterPro" id="IPR051170">
    <property type="entry name" value="Neural/epithelial_adhesion"/>
</dbReference>
<dbReference type="SUPFAM" id="SSF48726">
    <property type="entry name" value="Immunoglobulin"/>
    <property type="match status" value="2"/>
</dbReference>
<accession>A0A6J1N3R0</accession>
<dbReference type="InterPro" id="IPR007110">
    <property type="entry name" value="Ig-like_dom"/>
</dbReference>
<dbReference type="InterPro" id="IPR003599">
    <property type="entry name" value="Ig_sub"/>
</dbReference>
<sequence length="264" mass="28680">MINIVPLLAAVAIVSLQGTNAFARLDKSSSLELDNKLLPNDLSDLSDLPAKRRAVENYIKISTPPPKTARYVPGTTLLLECEIMGSPAPFVEWLKNGVPVTDGEDEEFVPVDQLSPAFLSSRHVVRSAANGDVYTCVGSSSANVVSASTTVFVDGDASETRINEVTPPKPIVTAYYTDLLLNIGSPATLLCRGYSATPSHTMWMDNQNRIVNDNSRIRVLPSGDLYIKSVEWPDMGVWTCSVKNAYGREAVGTFLYPMAVRARV</sequence>
<keyword evidence="4" id="KW-0393">Immunoglobulin domain</keyword>
<gene>
    <name evidence="8 9" type="primary">LOC112048273</name>
</gene>
<evidence type="ECO:0000313" key="7">
    <source>
        <dbReference type="Proteomes" id="UP001652582"/>
    </source>
</evidence>
<dbReference type="Pfam" id="PF13927">
    <property type="entry name" value="Ig_3"/>
    <property type="match status" value="2"/>
</dbReference>
<dbReference type="Proteomes" id="UP001652582">
    <property type="component" value="Chromosome 18"/>
</dbReference>
<dbReference type="SMART" id="SM00408">
    <property type="entry name" value="IGc2"/>
    <property type="match status" value="2"/>
</dbReference>
<keyword evidence="2" id="KW-0677">Repeat</keyword>
<dbReference type="RefSeq" id="XP_023941520.2">
    <property type="nucleotide sequence ID" value="XM_024085752.2"/>
</dbReference>
<dbReference type="OrthoDB" id="6138780at2759"/>
<evidence type="ECO:0000256" key="4">
    <source>
        <dbReference type="ARBA" id="ARBA00023319"/>
    </source>
</evidence>
<dbReference type="AlphaFoldDB" id="A0A6J1N3R0"/>